<dbReference type="PANTHER" id="PTHR43731">
    <property type="entry name" value="RHOMBOID PROTEASE"/>
    <property type="match status" value="1"/>
</dbReference>
<feature type="transmembrane region" description="Helical" evidence="5">
    <location>
        <begin position="139"/>
        <end position="157"/>
    </location>
</feature>
<dbReference type="InterPro" id="IPR035952">
    <property type="entry name" value="Rhomboid-like_sf"/>
</dbReference>
<dbReference type="SUPFAM" id="SSF144091">
    <property type="entry name" value="Rhomboid-like"/>
    <property type="match status" value="1"/>
</dbReference>
<comment type="caution">
    <text evidence="7">The sequence shown here is derived from an EMBL/GenBank/DDBJ whole genome shotgun (WGS) entry which is preliminary data.</text>
</comment>
<evidence type="ECO:0000256" key="4">
    <source>
        <dbReference type="ARBA" id="ARBA00023136"/>
    </source>
</evidence>
<feature type="domain" description="Peptidase S54 rhomboid" evidence="6">
    <location>
        <begin position="49"/>
        <end position="182"/>
    </location>
</feature>
<dbReference type="RefSeq" id="WP_315947444.1">
    <property type="nucleotide sequence ID" value="NZ_JAWCUA010000010.1"/>
</dbReference>
<dbReference type="Proteomes" id="UP001257914">
    <property type="component" value="Unassembled WGS sequence"/>
</dbReference>
<dbReference type="InterPro" id="IPR050925">
    <property type="entry name" value="Rhomboid_protease_S54"/>
</dbReference>
<protein>
    <submittedName>
        <fullName evidence="7">Rhomboid family intramembrane serine protease</fullName>
        <ecNumber evidence="7">3.4.21.105</ecNumber>
    </submittedName>
</protein>
<keyword evidence="8" id="KW-1185">Reference proteome</keyword>
<dbReference type="Gene3D" id="1.20.1540.10">
    <property type="entry name" value="Rhomboid-like"/>
    <property type="match status" value="1"/>
</dbReference>
<keyword evidence="2 5" id="KW-0812">Transmembrane</keyword>
<evidence type="ECO:0000256" key="2">
    <source>
        <dbReference type="ARBA" id="ARBA00022692"/>
    </source>
</evidence>
<proteinExistence type="predicted"/>
<sequence>MSESIINKFLPKDILILLAVMWGIFLIDLIIPFVSLNVFGIRPRSLSGLIGIIFSPFLHGGFGHIFSNSVSLFGTAILVRLAVGSKQLRYIVLLGIIGSGIGTWLFASGGLIVGASGLVYALIGFLFTQAYFNPSLRSWFSAILSFVLFGGALLSLFNMLPYISWAAHFWGFVSGIAIAYIFKAKPSEEDK</sequence>
<dbReference type="EMBL" id="JAWCUA010000010">
    <property type="protein sequence ID" value="MDU0113846.1"/>
    <property type="molecule type" value="Genomic_DNA"/>
</dbReference>
<keyword evidence="3 5" id="KW-1133">Transmembrane helix</keyword>
<feature type="transmembrane region" description="Helical" evidence="5">
    <location>
        <begin position="90"/>
        <end position="107"/>
    </location>
</feature>
<dbReference type="EC" id="3.4.21.105" evidence="7"/>
<dbReference type="GO" id="GO:0008233">
    <property type="term" value="F:peptidase activity"/>
    <property type="evidence" value="ECO:0007669"/>
    <property type="project" value="UniProtKB-KW"/>
</dbReference>
<keyword evidence="4 5" id="KW-0472">Membrane</keyword>
<dbReference type="GO" id="GO:0006508">
    <property type="term" value="P:proteolysis"/>
    <property type="evidence" value="ECO:0007669"/>
    <property type="project" value="UniProtKB-KW"/>
</dbReference>
<accession>A0ABU3R2F2</accession>
<organism evidence="7 8">
    <name type="scientific">Psychrosphaera aquimarina</name>
    <dbReference type="NCBI Taxonomy" id="2044854"/>
    <lineage>
        <taxon>Bacteria</taxon>
        <taxon>Pseudomonadati</taxon>
        <taxon>Pseudomonadota</taxon>
        <taxon>Gammaproteobacteria</taxon>
        <taxon>Alteromonadales</taxon>
        <taxon>Pseudoalteromonadaceae</taxon>
        <taxon>Psychrosphaera</taxon>
    </lineage>
</organism>
<dbReference type="InterPro" id="IPR022764">
    <property type="entry name" value="Peptidase_S54_rhomboid_dom"/>
</dbReference>
<evidence type="ECO:0000313" key="8">
    <source>
        <dbReference type="Proteomes" id="UP001257914"/>
    </source>
</evidence>
<dbReference type="PANTHER" id="PTHR43731:SF9">
    <property type="entry name" value="SLR1461 PROTEIN"/>
    <property type="match status" value="1"/>
</dbReference>
<keyword evidence="7" id="KW-0645">Protease</keyword>
<feature type="transmembrane region" description="Helical" evidence="5">
    <location>
        <begin position="14"/>
        <end position="41"/>
    </location>
</feature>
<gene>
    <name evidence="7" type="ORF">RT723_12730</name>
</gene>
<comment type="subcellular location">
    <subcellularLocation>
        <location evidence="1">Membrane</location>
        <topology evidence="1">Multi-pass membrane protein</topology>
    </subcellularLocation>
</comment>
<evidence type="ECO:0000259" key="6">
    <source>
        <dbReference type="Pfam" id="PF01694"/>
    </source>
</evidence>
<feature type="transmembrane region" description="Helical" evidence="5">
    <location>
        <begin position="113"/>
        <end position="132"/>
    </location>
</feature>
<name>A0ABU3R2F2_9GAMM</name>
<keyword evidence="7" id="KW-0378">Hydrolase</keyword>
<evidence type="ECO:0000313" key="7">
    <source>
        <dbReference type="EMBL" id="MDU0113846.1"/>
    </source>
</evidence>
<feature type="transmembrane region" description="Helical" evidence="5">
    <location>
        <begin position="61"/>
        <end position="83"/>
    </location>
</feature>
<reference evidence="7 8" key="1">
    <citation type="submission" date="2023-10" db="EMBL/GenBank/DDBJ databases">
        <title>Psychrosphaera aquimaarina strain SW33 isolated from seawater.</title>
        <authorList>
            <person name="Bayburt H."/>
            <person name="Kim J.M."/>
            <person name="Choi B.J."/>
            <person name="Jeon C.O."/>
        </authorList>
    </citation>
    <scope>NUCLEOTIDE SEQUENCE [LARGE SCALE GENOMIC DNA]</scope>
    <source>
        <strain evidence="7 8">KCTC 52743</strain>
    </source>
</reference>
<evidence type="ECO:0000256" key="1">
    <source>
        <dbReference type="ARBA" id="ARBA00004141"/>
    </source>
</evidence>
<feature type="transmembrane region" description="Helical" evidence="5">
    <location>
        <begin position="163"/>
        <end position="182"/>
    </location>
</feature>
<evidence type="ECO:0000256" key="3">
    <source>
        <dbReference type="ARBA" id="ARBA00022989"/>
    </source>
</evidence>
<dbReference type="Pfam" id="PF01694">
    <property type="entry name" value="Rhomboid"/>
    <property type="match status" value="1"/>
</dbReference>
<evidence type="ECO:0000256" key="5">
    <source>
        <dbReference type="SAM" id="Phobius"/>
    </source>
</evidence>